<organism evidence="14 15">
    <name type="scientific">Derxia gummosa DSM 723</name>
    <dbReference type="NCBI Taxonomy" id="1121388"/>
    <lineage>
        <taxon>Bacteria</taxon>
        <taxon>Pseudomonadati</taxon>
        <taxon>Pseudomonadota</taxon>
        <taxon>Betaproteobacteria</taxon>
        <taxon>Burkholderiales</taxon>
        <taxon>Alcaligenaceae</taxon>
        <taxon>Derxia</taxon>
    </lineage>
</organism>
<reference evidence="15" key="1">
    <citation type="journal article" date="2008" name="Trends Biochem. Sci.">
        <title>Bacterial chemoreceptors: high-performance signaling in networked arrays.</title>
        <authorList>
            <person name="Hazelbauer G.L."/>
            <person name="Falke J.J."/>
            <person name="Parkinson J.S."/>
        </authorList>
    </citation>
    <scope>NUCLEOTIDE SEQUENCE</scope>
</reference>
<evidence type="ECO:0000256" key="3">
    <source>
        <dbReference type="ARBA" id="ARBA00022481"/>
    </source>
</evidence>
<dbReference type="GO" id="GO:0007165">
    <property type="term" value="P:signal transduction"/>
    <property type="evidence" value="ECO:0007669"/>
    <property type="project" value="UniProtKB-KW"/>
</dbReference>
<dbReference type="NCBIfam" id="TIGR00229">
    <property type="entry name" value="sensory_box"/>
    <property type="match status" value="1"/>
</dbReference>
<dbReference type="InterPro" id="IPR013767">
    <property type="entry name" value="PAS_fold"/>
</dbReference>
<dbReference type="Pfam" id="PF00015">
    <property type="entry name" value="MCPsignal"/>
    <property type="match status" value="1"/>
</dbReference>
<evidence type="ECO:0000259" key="12">
    <source>
        <dbReference type="PROSITE" id="PS50112"/>
    </source>
</evidence>
<sequence length="517" mass="54462">MPTQPSVTGREHDYSGATTLMSATDTDSRITYANDAFVKVSGYERDALMGQPHNLVRHPDMPREAFADMWTTLRGGESWSALVKNRRRDGDHYWVRANVTPIRRGGQLVGYMSVRTKPEPGETAAAESLYRDFREGRATHLAFRKGVVVRRGALAWTSLLKTMPLRWRTRAAVAGGGALLTGAAAAGGLHGAGLASFAGAATTVALLSAVWLEWQVVRPLGAVLDQARAVAAGNPERLPVPDRVDEIGMLMRAVNQSGLNLRALLDDVEAQSGALHAVSAEMSASAEDLGARTRTVSDSLANTGDAMARMNQVLGHSSEGAQSAVALAETASSVACRGGEVVGAVVSRMQDIADSSHRIADIIGVIDALAFQTNLLALNAAVESARAGEHGRGFAVVAAEVRTLARRSADAAREIKTLIGASVAGVRDGSKLADSAGVTMDEVVRQVRRVAGLIGSVSRDTRTQTDSIGAVSDAVGELDRITRSNADVVERCAAAATALHAEADKLAEVLRLHRGQS</sequence>
<keyword evidence="14" id="KW-1185">Reference proteome</keyword>
<dbReference type="GO" id="GO:0052131">
    <property type="term" value="P:positive aerotaxis"/>
    <property type="evidence" value="ECO:0007669"/>
    <property type="project" value="UniProtKB-ARBA"/>
</dbReference>
<dbReference type="SUPFAM" id="SSF58104">
    <property type="entry name" value="Methyl-accepting chemotaxis protein (MCP) signaling domain"/>
    <property type="match status" value="1"/>
</dbReference>
<dbReference type="InterPro" id="IPR004090">
    <property type="entry name" value="Chemotax_Me-accpt_rcpt"/>
</dbReference>
<dbReference type="InterPro" id="IPR035965">
    <property type="entry name" value="PAS-like_dom_sf"/>
</dbReference>
<dbReference type="Pfam" id="PF00672">
    <property type="entry name" value="HAMP"/>
    <property type="match status" value="1"/>
</dbReference>
<protein>
    <submittedName>
        <fullName evidence="15">Methyl-accepting chemotaxis protein</fullName>
    </submittedName>
</protein>
<evidence type="ECO:0000256" key="7">
    <source>
        <dbReference type="ARBA" id="ARBA00022989"/>
    </source>
</evidence>
<evidence type="ECO:0000256" key="10">
    <source>
        <dbReference type="PROSITE-ProRule" id="PRU00284"/>
    </source>
</evidence>
<dbReference type="RefSeq" id="WP_028309953.1">
    <property type="nucleotide sequence ID" value="NZ_AXWS01000003.1"/>
</dbReference>
<keyword evidence="5" id="KW-0997">Cell inner membrane</keyword>
<dbReference type="CDD" id="cd06225">
    <property type="entry name" value="HAMP"/>
    <property type="match status" value="1"/>
</dbReference>
<dbReference type="InterPro" id="IPR000014">
    <property type="entry name" value="PAS"/>
</dbReference>
<dbReference type="SMART" id="SM00304">
    <property type="entry name" value="HAMP"/>
    <property type="match status" value="1"/>
</dbReference>
<dbReference type="FunFam" id="3.30.450.20:FF:000046">
    <property type="entry name" value="Aerotaxis sensor receptor"/>
    <property type="match status" value="1"/>
</dbReference>
<evidence type="ECO:0000313" key="14">
    <source>
        <dbReference type="Proteomes" id="UP000675920"/>
    </source>
</evidence>
<evidence type="ECO:0000256" key="5">
    <source>
        <dbReference type="ARBA" id="ARBA00022519"/>
    </source>
</evidence>
<dbReference type="Gene3D" id="1.10.287.950">
    <property type="entry name" value="Methyl-accepting chemotaxis protein"/>
    <property type="match status" value="1"/>
</dbReference>
<accession>A0A9U5CT96</accession>
<dbReference type="PROSITE" id="PS50112">
    <property type="entry name" value="PAS"/>
    <property type="match status" value="1"/>
</dbReference>
<keyword evidence="7" id="KW-1133">Transmembrane helix</keyword>
<keyword evidence="3" id="KW-0488">Methylation</keyword>
<feature type="domain" description="PAS" evidence="12">
    <location>
        <begin position="23"/>
        <end position="60"/>
    </location>
</feature>
<keyword evidence="6" id="KW-0812">Transmembrane</keyword>
<name>A0A9U5CT96_9BURK</name>
<dbReference type="PANTHER" id="PTHR43531:SF7">
    <property type="entry name" value="AEROTAXIS RECEPTOR"/>
    <property type="match status" value="1"/>
</dbReference>
<dbReference type="PROSITE" id="PS50111">
    <property type="entry name" value="CHEMOTAXIS_TRANSDUC_2"/>
    <property type="match status" value="1"/>
</dbReference>
<comment type="subcellular location">
    <subcellularLocation>
        <location evidence="1">Cell inner membrane</location>
        <topology evidence="1">Multi-pass membrane protein</topology>
    </subcellularLocation>
</comment>
<dbReference type="GO" id="GO:0005886">
    <property type="term" value="C:plasma membrane"/>
    <property type="evidence" value="ECO:0007669"/>
    <property type="project" value="UniProtKB-SubCell"/>
</dbReference>
<feature type="domain" description="HAMP" evidence="13">
    <location>
        <begin position="214"/>
        <end position="266"/>
    </location>
</feature>
<evidence type="ECO:0000256" key="2">
    <source>
        <dbReference type="ARBA" id="ARBA00022475"/>
    </source>
</evidence>
<keyword evidence="4" id="KW-0145">Chemotaxis</keyword>
<dbReference type="CDD" id="cd00130">
    <property type="entry name" value="PAS"/>
    <property type="match status" value="1"/>
</dbReference>
<dbReference type="OrthoDB" id="9806477at2"/>
<dbReference type="PRINTS" id="PR00260">
    <property type="entry name" value="CHEMTRNSDUCR"/>
</dbReference>
<dbReference type="PANTHER" id="PTHR43531">
    <property type="entry name" value="PROTEIN ICFG"/>
    <property type="match status" value="1"/>
</dbReference>
<proteinExistence type="inferred from homology"/>
<evidence type="ECO:0000259" key="11">
    <source>
        <dbReference type="PROSITE" id="PS50111"/>
    </source>
</evidence>
<keyword evidence="8" id="KW-0472">Membrane</keyword>
<evidence type="ECO:0000256" key="6">
    <source>
        <dbReference type="ARBA" id="ARBA00022692"/>
    </source>
</evidence>
<dbReference type="InterPro" id="IPR004089">
    <property type="entry name" value="MCPsignal_dom"/>
</dbReference>
<reference evidence="15" key="2">
    <citation type="journal article" date="2010" name="Environ. Microbiol.">
        <title>Sensing of environmental signals: classification of chemoreceptors according to the size of their ligand binding regions.</title>
        <authorList>
            <person name="Lacal J."/>
            <person name="Garcia-Fontana C."/>
            <person name="Munoz-Martinez F."/>
            <person name="Ramos J.L."/>
            <person name="Krell T."/>
        </authorList>
    </citation>
    <scope>NUCLEOTIDE SEQUENCE</scope>
</reference>
<dbReference type="InterPro" id="IPR003660">
    <property type="entry name" value="HAMP_dom"/>
</dbReference>
<dbReference type="Pfam" id="PF00989">
    <property type="entry name" value="PAS"/>
    <property type="match status" value="1"/>
</dbReference>
<dbReference type="AlphaFoldDB" id="A0A9U5CT96"/>
<evidence type="ECO:0000256" key="4">
    <source>
        <dbReference type="ARBA" id="ARBA00022500"/>
    </source>
</evidence>
<dbReference type="Proteomes" id="UP000675920">
    <property type="component" value="Unplaced"/>
</dbReference>
<keyword evidence="10" id="KW-0807">Transducer</keyword>
<dbReference type="PROSITE" id="PS50885">
    <property type="entry name" value="HAMP"/>
    <property type="match status" value="1"/>
</dbReference>
<dbReference type="GO" id="GO:0004888">
    <property type="term" value="F:transmembrane signaling receptor activity"/>
    <property type="evidence" value="ECO:0007669"/>
    <property type="project" value="InterPro"/>
</dbReference>
<dbReference type="FunFam" id="1.10.287.950:FF:000001">
    <property type="entry name" value="Methyl-accepting chemotaxis sensory transducer"/>
    <property type="match status" value="1"/>
</dbReference>
<dbReference type="Gene3D" id="3.30.450.20">
    <property type="entry name" value="PAS domain"/>
    <property type="match status" value="1"/>
</dbReference>
<dbReference type="SUPFAM" id="SSF55785">
    <property type="entry name" value="PYP-like sensor domain (PAS domain)"/>
    <property type="match status" value="1"/>
</dbReference>
<dbReference type="GO" id="GO:0006355">
    <property type="term" value="P:regulation of DNA-templated transcription"/>
    <property type="evidence" value="ECO:0007669"/>
    <property type="project" value="InterPro"/>
</dbReference>
<feature type="domain" description="Methyl-accepting transducer" evidence="11">
    <location>
        <begin position="271"/>
        <end position="500"/>
    </location>
</feature>
<evidence type="ECO:0000259" key="13">
    <source>
        <dbReference type="PROSITE" id="PS50885"/>
    </source>
</evidence>
<evidence type="ECO:0000256" key="9">
    <source>
        <dbReference type="ARBA" id="ARBA00029447"/>
    </source>
</evidence>
<dbReference type="CDD" id="cd11386">
    <property type="entry name" value="MCP_signal"/>
    <property type="match status" value="1"/>
</dbReference>
<dbReference type="InterPro" id="IPR051310">
    <property type="entry name" value="MCP_chemotaxis"/>
</dbReference>
<keyword evidence="2" id="KW-1003">Cell membrane</keyword>
<evidence type="ECO:0000256" key="1">
    <source>
        <dbReference type="ARBA" id="ARBA00004429"/>
    </source>
</evidence>
<dbReference type="SMART" id="SM00283">
    <property type="entry name" value="MA"/>
    <property type="match status" value="1"/>
</dbReference>
<evidence type="ECO:0000313" key="15">
    <source>
        <dbReference type="RefSeq" id="WP_028309953.1"/>
    </source>
</evidence>
<evidence type="ECO:0000256" key="8">
    <source>
        <dbReference type="ARBA" id="ARBA00023136"/>
    </source>
</evidence>
<reference evidence="15" key="3">
    <citation type="submission" date="2025-08" db="UniProtKB">
        <authorList>
            <consortium name="RefSeq"/>
        </authorList>
    </citation>
    <scope>IDENTIFICATION</scope>
</reference>
<comment type="similarity">
    <text evidence="9">Belongs to the methyl-accepting chemotaxis (MCP) protein family.</text>
</comment>